<organism evidence="1">
    <name type="scientific">Marseillevirus LCMAC102</name>
    <dbReference type="NCBI Taxonomy" id="2506603"/>
    <lineage>
        <taxon>Viruses</taxon>
        <taxon>Varidnaviria</taxon>
        <taxon>Bamfordvirae</taxon>
        <taxon>Nucleocytoviricota</taxon>
        <taxon>Megaviricetes</taxon>
        <taxon>Pimascovirales</taxon>
        <taxon>Pimascovirales incertae sedis</taxon>
        <taxon>Marseilleviridae</taxon>
    </lineage>
</organism>
<gene>
    <name evidence="1" type="ORF">LCMAC102_04330</name>
</gene>
<proteinExistence type="predicted"/>
<reference evidence="1" key="1">
    <citation type="journal article" date="2019" name="MBio">
        <title>Virus Genomes from Deep Sea Sediments Expand the Ocean Megavirome and Support Independent Origins of Viral Gigantism.</title>
        <authorList>
            <person name="Backstrom D."/>
            <person name="Yutin N."/>
            <person name="Jorgensen S.L."/>
            <person name="Dharamshi J."/>
            <person name="Homa F."/>
            <person name="Zaremba-Niedwiedzka K."/>
            <person name="Spang A."/>
            <person name="Wolf Y.I."/>
            <person name="Koonin E.V."/>
            <person name="Ettema T.J."/>
        </authorList>
    </citation>
    <scope>NUCLEOTIDE SEQUENCE</scope>
</reference>
<name>A0A481YUM3_9VIRU</name>
<protein>
    <submittedName>
        <fullName evidence="1">Uncharacterized protein</fullName>
    </submittedName>
</protein>
<dbReference type="EMBL" id="MK500334">
    <property type="protein sequence ID" value="QBK86637.1"/>
    <property type="molecule type" value="Genomic_DNA"/>
</dbReference>
<sequence>MDTSKEGREKNQTQVIKTIVGLSDRILRRQQSFQDPVVRFSLLIDKLCLILDVGVAIVEVYADDMEPKLQEKIKSSSRNLSKELDDMFEWLKHKEESKSSED</sequence>
<evidence type="ECO:0000313" key="1">
    <source>
        <dbReference type="EMBL" id="QBK86637.1"/>
    </source>
</evidence>
<accession>A0A481YUM3</accession>